<protein>
    <recommendedName>
        <fullName evidence="9">Major facilitator superfamily (MFS) profile domain-containing protein</fullName>
    </recommendedName>
</protein>
<evidence type="ECO:0000313" key="11">
    <source>
        <dbReference type="Proteomes" id="UP000215127"/>
    </source>
</evidence>
<dbReference type="GO" id="GO:0022857">
    <property type="term" value="F:transmembrane transporter activity"/>
    <property type="evidence" value="ECO:0007669"/>
    <property type="project" value="InterPro"/>
</dbReference>
<feature type="compositionally biased region" description="Basic and acidic residues" evidence="7">
    <location>
        <begin position="1"/>
        <end position="31"/>
    </location>
</feature>
<feature type="transmembrane region" description="Helical" evidence="8">
    <location>
        <begin position="525"/>
        <end position="545"/>
    </location>
</feature>
<evidence type="ECO:0000256" key="3">
    <source>
        <dbReference type="ARBA" id="ARBA00022448"/>
    </source>
</evidence>
<keyword evidence="6 8" id="KW-0472">Membrane</keyword>
<evidence type="ECO:0000256" key="6">
    <source>
        <dbReference type="ARBA" id="ARBA00023136"/>
    </source>
</evidence>
<feature type="region of interest" description="Disordered" evidence="7">
    <location>
        <begin position="1"/>
        <end position="43"/>
    </location>
</feature>
<keyword evidence="3" id="KW-0813">Transport</keyword>
<keyword evidence="11" id="KW-1185">Reference proteome</keyword>
<sequence>MSNFEKDYNSPASERADDHQKYAQDEEKLERNSSGSSVEGNDSPARNVHGMKWVLVVASLISATFLWGLDGTITADMQATFVRDFNSIDKLAYNSVAFFLGAAACVLTWGQIYGQFNVKWVFIVGIVLFEIGSAICGAAPNIDTLIAGRAICGVGGSGMYVGVLTLLSMTTTEKERALYMGFPGITWGIGTVLGPIIGGAFAESSATWRWGFYINLCVGGLFAPVYLFLVPSKDPRPHTDVRSRARNIDVLGFALLAGSTTSLLLAINFGGLTFDWNAPSMIALWCVAGVLFIAFCFQQAFGWLANDVVFPVAMMKNPSVLIIFFNETCSATCCFLPCYFIPLYFQYVQDESPLMAGVRLLPFIVFMVATVMVCGSIVSKFGRWLPWFFYGGAMVLTGGALMYASDENTSAAKIYGYSILIGSGTGAYIQMPFNACQEFVSPTLIPAAVGLITWAQLAAPAITLSIANAVFLSGAKEALTQILPSGLKDQALTIVSGVGKDQIARLSQQGRDDVEHAMVENIAKIYVLIMTSGGLTLVLSSVLVLRLRRKDTAQ</sequence>
<dbReference type="InterPro" id="IPR020846">
    <property type="entry name" value="MFS_dom"/>
</dbReference>
<feature type="transmembrane region" description="Helical" evidence="8">
    <location>
        <begin position="250"/>
        <end position="270"/>
    </location>
</feature>
<evidence type="ECO:0000256" key="5">
    <source>
        <dbReference type="ARBA" id="ARBA00022989"/>
    </source>
</evidence>
<accession>A0A1X7RUU2</accession>
<feature type="transmembrane region" description="Helical" evidence="8">
    <location>
        <begin position="146"/>
        <end position="167"/>
    </location>
</feature>
<feature type="domain" description="Major facilitator superfamily (MFS) profile" evidence="9">
    <location>
        <begin position="56"/>
        <end position="550"/>
    </location>
</feature>
<feature type="transmembrane region" description="Helical" evidence="8">
    <location>
        <begin position="53"/>
        <end position="71"/>
    </location>
</feature>
<name>A0A1X7RUU2_ZYMT9</name>
<proteinExistence type="inferred from homology"/>
<dbReference type="Gene3D" id="1.20.1250.20">
    <property type="entry name" value="MFS general substrate transporter like domains"/>
    <property type="match status" value="2"/>
</dbReference>
<reference evidence="10 11" key="1">
    <citation type="submission" date="2016-06" db="EMBL/GenBank/DDBJ databases">
        <authorList>
            <person name="Kjaerup R.B."/>
            <person name="Dalgaard T.S."/>
            <person name="Juul-Madsen H.R."/>
        </authorList>
    </citation>
    <scope>NUCLEOTIDE SEQUENCE [LARGE SCALE GENOMIC DNA]</scope>
</reference>
<dbReference type="InterPro" id="IPR036259">
    <property type="entry name" value="MFS_trans_sf"/>
</dbReference>
<feature type="transmembrane region" description="Helical" evidence="8">
    <location>
        <begin position="414"/>
        <end position="431"/>
    </location>
</feature>
<dbReference type="PROSITE" id="PS50850">
    <property type="entry name" value="MFS"/>
    <property type="match status" value="1"/>
</dbReference>
<dbReference type="EMBL" id="LT853696">
    <property type="protein sequence ID" value="SMQ51196.1"/>
    <property type="molecule type" value="Genomic_DNA"/>
</dbReference>
<evidence type="ECO:0000256" key="2">
    <source>
        <dbReference type="ARBA" id="ARBA00007520"/>
    </source>
</evidence>
<feature type="transmembrane region" description="Helical" evidence="8">
    <location>
        <begin position="282"/>
        <end position="306"/>
    </location>
</feature>
<feature type="transmembrane region" description="Helical" evidence="8">
    <location>
        <begin position="443"/>
        <end position="467"/>
    </location>
</feature>
<feature type="transmembrane region" description="Helical" evidence="8">
    <location>
        <begin position="318"/>
        <end position="345"/>
    </location>
</feature>
<dbReference type="InterPro" id="IPR011701">
    <property type="entry name" value="MFS"/>
</dbReference>
<evidence type="ECO:0000256" key="1">
    <source>
        <dbReference type="ARBA" id="ARBA00004141"/>
    </source>
</evidence>
<comment type="similarity">
    <text evidence="2">Belongs to the major facilitator superfamily. TCR/Tet family.</text>
</comment>
<evidence type="ECO:0000256" key="8">
    <source>
        <dbReference type="SAM" id="Phobius"/>
    </source>
</evidence>
<evidence type="ECO:0000313" key="10">
    <source>
        <dbReference type="EMBL" id="SMQ51196.1"/>
    </source>
</evidence>
<organism evidence="10 11">
    <name type="scientific">Zymoseptoria tritici (strain ST99CH_3D7)</name>
    <dbReference type="NCBI Taxonomy" id="1276538"/>
    <lineage>
        <taxon>Eukaryota</taxon>
        <taxon>Fungi</taxon>
        <taxon>Dikarya</taxon>
        <taxon>Ascomycota</taxon>
        <taxon>Pezizomycotina</taxon>
        <taxon>Dothideomycetes</taxon>
        <taxon>Dothideomycetidae</taxon>
        <taxon>Mycosphaerellales</taxon>
        <taxon>Mycosphaerellaceae</taxon>
        <taxon>Zymoseptoria</taxon>
    </lineage>
</organism>
<dbReference type="FunFam" id="1.20.1250.20:FF:000429">
    <property type="entry name" value="MFS drug efflux transporter, putative"/>
    <property type="match status" value="1"/>
</dbReference>
<evidence type="ECO:0000256" key="7">
    <source>
        <dbReference type="SAM" id="MobiDB-lite"/>
    </source>
</evidence>
<dbReference type="Pfam" id="PF07690">
    <property type="entry name" value="MFS_1"/>
    <property type="match status" value="1"/>
</dbReference>
<dbReference type="SUPFAM" id="SSF103473">
    <property type="entry name" value="MFS general substrate transporter"/>
    <property type="match status" value="1"/>
</dbReference>
<evidence type="ECO:0000256" key="4">
    <source>
        <dbReference type="ARBA" id="ARBA00022692"/>
    </source>
</evidence>
<keyword evidence="4 8" id="KW-0812">Transmembrane</keyword>
<dbReference type="Proteomes" id="UP000215127">
    <property type="component" value="Chromosome 5"/>
</dbReference>
<feature type="transmembrane region" description="Helical" evidence="8">
    <location>
        <begin position="385"/>
        <end position="402"/>
    </location>
</feature>
<dbReference type="PANTHER" id="PTHR23501:SF12">
    <property type="entry name" value="MAJOR FACILITATOR SUPERFAMILY (MFS) PROFILE DOMAIN-CONTAINING PROTEIN-RELATED"/>
    <property type="match status" value="1"/>
</dbReference>
<feature type="transmembrane region" description="Helical" evidence="8">
    <location>
        <begin position="120"/>
        <end position="140"/>
    </location>
</feature>
<dbReference type="GO" id="GO:0005886">
    <property type="term" value="C:plasma membrane"/>
    <property type="evidence" value="ECO:0007669"/>
    <property type="project" value="TreeGrafter"/>
</dbReference>
<feature type="transmembrane region" description="Helical" evidence="8">
    <location>
        <begin position="179"/>
        <end position="198"/>
    </location>
</feature>
<evidence type="ECO:0000259" key="9">
    <source>
        <dbReference type="PROSITE" id="PS50850"/>
    </source>
</evidence>
<gene>
    <name evidence="10" type="ORF">ZT3D7_G6349</name>
</gene>
<feature type="transmembrane region" description="Helical" evidence="8">
    <location>
        <begin position="210"/>
        <end position="229"/>
    </location>
</feature>
<dbReference type="PANTHER" id="PTHR23501">
    <property type="entry name" value="MAJOR FACILITATOR SUPERFAMILY"/>
    <property type="match status" value="1"/>
</dbReference>
<keyword evidence="5 8" id="KW-1133">Transmembrane helix</keyword>
<comment type="subcellular location">
    <subcellularLocation>
        <location evidence="1">Membrane</location>
        <topology evidence="1">Multi-pass membrane protein</topology>
    </subcellularLocation>
</comment>
<feature type="transmembrane region" description="Helical" evidence="8">
    <location>
        <begin position="357"/>
        <end position="378"/>
    </location>
</feature>
<dbReference type="AlphaFoldDB" id="A0A1X7RUU2"/>
<feature type="transmembrane region" description="Helical" evidence="8">
    <location>
        <begin position="91"/>
        <end position="113"/>
    </location>
</feature>